<keyword evidence="2" id="KW-1185">Reference proteome</keyword>
<organism evidence="1 2">
    <name type="scientific">Aristaeella lactis</name>
    <dbReference type="NCBI Taxonomy" id="3046383"/>
    <lineage>
        <taxon>Bacteria</taxon>
        <taxon>Bacillati</taxon>
        <taxon>Bacillota</taxon>
        <taxon>Clostridia</taxon>
        <taxon>Eubacteriales</taxon>
        <taxon>Aristaeellaceae</taxon>
        <taxon>Aristaeella</taxon>
    </lineage>
</organism>
<accession>A0AC61PKX2</accession>
<proteinExistence type="predicted"/>
<protein>
    <submittedName>
        <fullName evidence="1">Uncharacterized protein</fullName>
    </submittedName>
</protein>
<comment type="caution">
    <text evidence="1">The sequence shown here is derived from an EMBL/GenBank/DDBJ whole genome shotgun (WGS) entry which is preliminary data.</text>
</comment>
<evidence type="ECO:0000313" key="1">
    <source>
        <dbReference type="EMBL" id="SMC57647.1"/>
    </source>
</evidence>
<name>A0AC61PKX2_9FIRM</name>
<reference evidence="1" key="1">
    <citation type="submission" date="2017-04" db="EMBL/GenBank/DDBJ databases">
        <authorList>
            <person name="Varghese N."/>
            <person name="Submissions S."/>
        </authorList>
    </citation>
    <scope>NUCLEOTIDE SEQUENCE</scope>
    <source>
        <strain evidence="1">WTE2008</strain>
    </source>
</reference>
<dbReference type="EMBL" id="FWXZ01000002">
    <property type="protein sequence ID" value="SMC57647.1"/>
    <property type="molecule type" value="Genomic_DNA"/>
</dbReference>
<gene>
    <name evidence="1" type="ORF">SAMN06297397_1460</name>
</gene>
<sequence length="232" mass="24318">MKKLFSLILALCMACMLIPAMAEDSITGEWYASLAGVTMVMNLAEDGTAEMSMPGTENVAAGTWVLDGEKITVTIEDSPAEGTYADGKITLGDEDMTMVFTREMPQGIQIAEVNPAAAAEDFDGTWNIVYIGYNGTVVDAAAAGQQLPGLVVENSTMKFTGEGSLAQVFGTNALPLTYADGALSMSVALGETSYGLKLEMLQDGMLALTASMGETGAIMYFVKDAAEEEPAA</sequence>
<dbReference type="Proteomes" id="UP000192328">
    <property type="component" value="Unassembled WGS sequence"/>
</dbReference>
<evidence type="ECO:0000313" key="2">
    <source>
        <dbReference type="Proteomes" id="UP000192328"/>
    </source>
</evidence>